<evidence type="ECO:0000313" key="3">
    <source>
        <dbReference type="Proteomes" id="UP000001396"/>
    </source>
</evidence>
<evidence type="ECO:0000313" key="2">
    <source>
        <dbReference type="EMBL" id="EFA77860.1"/>
    </source>
</evidence>
<evidence type="ECO:0000256" key="1">
    <source>
        <dbReference type="SAM" id="MobiDB-lite"/>
    </source>
</evidence>
<proteinExistence type="predicted"/>
<dbReference type="GeneID" id="31364834"/>
<feature type="region of interest" description="Disordered" evidence="1">
    <location>
        <begin position="24"/>
        <end position="60"/>
    </location>
</feature>
<gene>
    <name evidence="2" type="ORF">PPL_09359</name>
</gene>
<keyword evidence="3" id="KW-1185">Reference proteome</keyword>
<dbReference type="EMBL" id="ADBJ01000039">
    <property type="protein sequence ID" value="EFA77860.1"/>
    <property type="molecule type" value="Genomic_DNA"/>
</dbReference>
<sequence length="60" mass="6621">MNDNDRSSSNNVLNELDYKLNINSNSNNNDFGLVSNQNDGSVDEDDDLVPDHTLAGDYTT</sequence>
<dbReference type="Proteomes" id="UP000001396">
    <property type="component" value="Unassembled WGS sequence"/>
</dbReference>
<dbReference type="InParanoid" id="D3BLC6"/>
<protein>
    <submittedName>
        <fullName evidence="2">Uncharacterized protein</fullName>
    </submittedName>
</protein>
<accession>D3BLC6</accession>
<name>D3BLC6_HETP5</name>
<comment type="caution">
    <text evidence="2">The sequence shown here is derived from an EMBL/GenBank/DDBJ whole genome shotgun (WGS) entry which is preliminary data.</text>
</comment>
<organism evidence="2 3">
    <name type="scientific">Heterostelium pallidum (strain ATCC 26659 / Pp 5 / PN500)</name>
    <name type="common">Cellular slime mold</name>
    <name type="synonym">Polysphondylium pallidum</name>
    <dbReference type="NCBI Taxonomy" id="670386"/>
    <lineage>
        <taxon>Eukaryota</taxon>
        <taxon>Amoebozoa</taxon>
        <taxon>Evosea</taxon>
        <taxon>Eumycetozoa</taxon>
        <taxon>Dictyostelia</taxon>
        <taxon>Acytosteliales</taxon>
        <taxon>Acytosteliaceae</taxon>
        <taxon>Heterostelium</taxon>
    </lineage>
</organism>
<dbReference type="AlphaFoldDB" id="D3BLC6"/>
<reference evidence="2 3" key="1">
    <citation type="journal article" date="2011" name="Genome Res.">
        <title>Phylogeny-wide analysis of social amoeba genomes highlights ancient origins for complex intercellular communication.</title>
        <authorList>
            <person name="Heidel A.J."/>
            <person name="Lawal H.M."/>
            <person name="Felder M."/>
            <person name="Schilde C."/>
            <person name="Helps N.R."/>
            <person name="Tunggal B."/>
            <person name="Rivero F."/>
            <person name="John U."/>
            <person name="Schleicher M."/>
            <person name="Eichinger L."/>
            <person name="Platzer M."/>
            <person name="Noegel A.A."/>
            <person name="Schaap P."/>
            <person name="Gloeckner G."/>
        </authorList>
    </citation>
    <scope>NUCLEOTIDE SEQUENCE [LARGE SCALE GENOMIC DNA]</scope>
    <source>
        <strain evidence="3">ATCC 26659 / Pp 5 / PN500</strain>
    </source>
</reference>
<dbReference type="RefSeq" id="XP_020429988.1">
    <property type="nucleotide sequence ID" value="XM_020580155.1"/>
</dbReference>